<keyword evidence="2" id="KW-1185">Reference proteome</keyword>
<protein>
    <submittedName>
        <fullName evidence="1">Uncharacterized protein</fullName>
    </submittedName>
</protein>
<organism evidence="1 2">
    <name type="scientific">Arctium lappa</name>
    <name type="common">Greater burdock</name>
    <name type="synonym">Lappa major</name>
    <dbReference type="NCBI Taxonomy" id="4217"/>
    <lineage>
        <taxon>Eukaryota</taxon>
        <taxon>Viridiplantae</taxon>
        <taxon>Streptophyta</taxon>
        <taxon>Embryophyta</taxon>
        <taxon>Tracheophyta</taxon>
        <taxon>Spermatophyta</taxon>
        <taxon>Magnoliopsida</taxon>
        <taxon>eudicotyledons</taxon>
        <taxon>Gunneridae</taxon>
        <taxon>Pentapetalae</taxon>
        <taxon>asterids</taxon>
        <taxon>campanulids</taxon>
        <taxon>Asterales</taxon>
        <taxon>Asteraceae</taxon>
        <taxon>Carduoideae</taxon>
        <taxon>Cardueae</taxon>
        <taxon>Arctiinae</taxon>
        <taxon>Arctium</taxon>
    </lineage>
</organism>
<sequence length="234" mass="25750">MKMIADQLANVGNPVNNHRLVLQLIVGLNDSYEGVAMLIQQTNPLPDFYEVRSKLVIEEACKAHQAASTAASPNNTASVTALTASSPAPQQSFDNGTRYNHQPSGSPRGRGHGCSGGRGRGRSFGGRGRNSNNTPQPAYGRGAPTYQSWASTPPPWAYPNYTQWAYTPCPHPTQQSNLRPPLLPLLEFWAIVHNRLLRPPRQVTHPRTSNKPSTQWRYIHPIRHGTPTPEPLPT</sequence>
<comment type="caution">
    <text evidence="1">The sequence shown here is derived from an EMBL/GenBank/DDBJ whole genome shotgun (WGS) entry which is preliminary data.</text>
</comment>
<evidence type="ECO:0000313" key="1">
    <source>
        <dbReference type="EMBL" id="KAI3729914.1"/>
    </source>
</evidence>
<reference evidence="2" key="1">
    <citation type="journal article" date="2022" name="Mol. Ecol. Resour.">
        <title>The genomes of chicory, endive, great burdock and yacon provide insights into Asteraceae palaeo-polyploidization history and plant inulin production.</title>
        <authorList>
            <person name="Fan W."/>
            <person name="Wang S."/>
            <person name="Wang H."/>
            <person name="Wang A."/>
            <person name="Jiang F."/>
            <person name="Liu H."/>
            <person name="Zhao H."/>
            <person name="Xu D."/>
            <person name="Zhang Y."/>
        </authorList>
    </citation>
    <scope>NUCLEOTIDE SEQUENCE [LARGE SCALE GENOMIC DNA]</scope>
    <source>
        <strain evidence="2">cv. Niubang</strain>
    </source>
</reference>
<dbReference type="Proteomes" id="UP001055879">
    <property type="component" value="Linkage Group LG05"/>
</dbReference>
<evidence type="ECO:0000313" key="2">
    <source>
        <dbReference type="Proteomes" id="UP001055879"/>
    </source>
</evidence>
<gene>
    <name evidence="1" type="ORF">L6452_18586</name>
</gene>
<name>A0ACB9C6I4_ARCLA</name>
<dbReference type="EMBL" id="CM042051">
    <property type="protein sequence ID" value="KAI3729914.1"/>
    <property type="molecule type" value="Genomic_DNA"/>
</dbReference>
<proteinExistence type="predicted"/>
<reference evidence="1 2" key="2">
    <citation type="journal article" date="2022" name="Mol. Ecol. Resour.">
        <title>The genomes of chicory, endive, great burdock and yacon provide insights into Asteraceae paleo-polyploidization history and plant inulin production.</title>
        <authorList>
            <person name="Fan W."/>
            <person name="Wang S."/>
            <person name="Wang H."/>
            <person name="Wang A."/>
            <person name="Jiang F."/>
            <person name="Liu H."/>
            <person name="Zhao H."/>
            <person name="Xu D."/>
            <person name="Zhang Y."/>
        </authorList>
    </citation>
    <scope>NUCLEOTIDE SEQUENCE [LARGE SCALE GENOMIC DNA]</scope>
    <source>
        <strain evidence="2">cv. Niubang</strain>
    </source>
</reference>
<accession>A0ACB9C6I4</accession>